<feature type="transmembrane region" description="Helical" evidence="1">
    <location>
        <begin position="152"/>
        <end position="177"/>
    </location>
</feature>
<keyword evidence="1" id="KW-0472">Membrane</keyword>
<protein>
    <recommendedName>
        <fullName evidence="4">O-antigen ligase family protein</fullName>
    </recommendedName>
</protein>
<keyword evidence="1" id="KW-0812">Transmembrane</keyword>
<evidence type="ECO:0000313" key="3">
    <source>
        <dbReference type="Proteomes" id="UP000667650"/>
    </source>
</evidence>
<feature type="transmembrane region" description="Helical" evidence="1">
    <location>
        <begin position="77"/>
        <end position="94"/>
    </location>
</feature>
<evidence type="ECO:0000256" key="1">
    <source>
        <dbReference type="SAM" id="Phobius"/>
    </source>
</evidence>
<name>A0A964TB58_9FLAO</name>
<sequence>MKQIIPALLIFQPFVNKLTILLNFPFDVYNEMITLVVFLMYLLQVSRRGTIRSIALVALTLLAYMCFVVVLKNLYPLSFLQVGLYGQWFVYFLYYHGLDAEEKRETLVRIKSLLDIVLGLILLITLFEIPFYKEFRDWLGLKTFGRGINGFYLVSFFGSGASLANFISFYVIIWFYFHYGIGFKIGKKDRIKLMVAFLILVLSFSRKEVLFMFLFLLFFPFAYRSTINKWAKKTITLIGVVSGLLIYYIVFFSKANTVALDDKYIRWRIVRKAVEILGDNMPWGTGVGTFGSKVSLMNTAIYEKYNIGPEMLGYKSLGQTRGPIYDAFLFTFTTEIGLGILIFLFFFFKLFDSKTESTNRYKEYIKNFMVIYIIGLSVFQPILLSSFGYLCAIFLGLSTGSISLLKFRTYAKN</sequence>
<feature type="transmembrane region" description="Helical" evidence="1">
    <location>
        <begin position="114"/>
        <end position="132"/>
    </location>
</feature>
<feature type="transmembrane region" description="Helical" evidence="1">
    <location>
        <begin position="54"/>
        <end position="71"/>
    </location>
</feature>
<keyword evidence="3" id="KW-1185">Reference proteome</keyword>
<comment type="caution">
    <text evidence="2">The sequence shown here is derived from an EMBL/GenBank/DDBJ whole genome shotgun (WGS) entry which is preliminary data.</text>
</comment>
<feature type="transmembrane region" description="Helical" evidence="1">
    <location>
        <begin position="20"/>
        <end position="42"/>
    </location>
</feature>
<organism evidence="2 3">
    <name type="scientific">Flagellimonas ochracea</name>
    <dbReference type="NCBI Taxonomy" id="2696472"/>
    <lineage>
        <taxon>Bacteria</taxon>
        <taxon>Pseudomonadati</taxon>
        <taxon>Bacteroidota</taxon>
        <taxon>Flavobacteriia</taxon>
        <taxon>Flavobacteriales</taxon>
        <taxon>Flavobacteriaceae</taxon>
        <taxon>Flagellimonas</taxon>
    </lineage>
</organism>
<evidence type="ECO:0008006" key="4">
    <source>
        <dbReference type="Google" id="ProtNLM"/>
    </source>
</evidence>
<dbReference type="AlphaFoldDB" id="A0A964TB58"/>
<dbReference type="Proteomes" id="UP000667650">
    <property type="component" value="Unassembled WGS sequence"/>
</dbReference>
<feature type="transmembrane region" description="Helical" evidence="1">
    <location>
        <begin position="234"/>
        <end position="253"/>
    </location>
</feature>
<proteinExistence type="predicted"/>
<dbReference type="EMBL" id="JAAABI010000002">
    <property type="protein sequence ID" value="NAY91639.1"/>
    <property type="molecule type" value="Genomic_DNA"/>
</dbReference>
<feature type="transmembrane region" description="Helical" evidence="1">
    <location>
        <begin position="327"/>
        <end position="348"/>
    </location>
</feature>
<dbReference type="RefSeq" id="WP_166523050.1">
    <property type="nucleotide sequence ID" value="NZ_JAAABI010000002.1"/>
</dbReference>
<evidence type="ECO:0000313" key="2">
    <source>
        <dbReference type="EMBL" id="NAY91639.1"/>
    </source>
</evidence>
<gene>
    <name evidence="2" type="ORF">GTQ34_06895</name>
</gene>
<accession>A0A964TB58</accession>
<reference evidence="2" key="1">
    <citation type="submission" date="2020-01" db="EMBL/GenBank/DDBJ databases">
        <title>Muricauda ochracea sp. nov., isolated from a tidal flat of Garorim bay in Korea.</title>
        <authorList>
            <person name="Kim D."/>
            <person name="Yoo Y."/>
            <person name="Kim J.-J."/>
        </authorList>
    </citation>
    <scope>NUCLEOTIDE SEQUENCE</scope>
    <source>
        <strain evidence="2">JGD-17</strain>
    </source>
</reference>
<feature type="transmembrane region" description="Helical" evidence="1">
    <location>
        <begin position="369"/>
        <end position="397"/>
    </location>
</feature>
<keyword evidence="1" id="KW-1133">Transmembrane helix</keyword>